<dbReference type="KEGG" id="soe:110778802"/>
<feature type="transmembrane region" description="Helical" evidence="1">
    <location>
        <begin position="32"/>
        <end position="49"/>
    </location>
</feature>
<dbReference type="GeneID" id="110778802"/>
<dbReference type="OrthoDB" id="2017432at2759"/>
<reference evidence="3" key="2">
    <citation type="submission" date="2025-08" db="UniProtKB">
        <authorList>
            <consortium name="RefSeq"/>
        </authorList>
    </citation>
    <scope>IDENTIFICATION</scope>
    <source>
        <tissue evidence="3">Leaf</tissue>
    </source>
</reference>
<keyword evidence="2" id="KW-1185">Reference proteome</keyword>
<dbReference type="Gene3D" id="2.60.120.10">
    <property type="entry name" value="Jelly Rolls"/>
    <property type="match status" value="1"/>
</dbReference>
<dbReference type="InterPro" id="IPR011051">
    <property type="entry name" value="RmlC_Cupin_sf"/>
</dbReference>
<protein>
    <recommendedName>
        <fullName evidence="4">Cupin type-1 domain-containing protein</fullName>
    </recommendedName>
</protein>
<keyword evidence="1" id="KW-0472">Membrane</keyword>
<accession>A0A9R0JLS4</accession>
<organism evidence="2 3">
    <name type="scientific">Spinacia oleracea</name>
    <name type="common">Spinach</name>
    <dbReference type="NCBI Taxonomy" id="3562"/>
    <lineage>
        <taxon>Eukaryota</taxon>
        <taxon>Viridiplantae</taxon>
        <taxon>Streptophyta</taxon>
        <taxon>Embryophyta</taxon>
        <taxon>Tracheophyta</taxon>
        <taxon>Spermatophyta</taxon>
        <taxon>Magnoliopsida</taxon>
        <taxon>eudicotyledons</taxon>
        <taxon>Gunneridae</taxon>
        <taxon>Pentapetalae</taxon>
        <taxon>Caryophyllales</taxon>
        <taxon>Chenopodiaceae</taxon>
        <taxon>Chenopodioideae</taxon>
        <taxon>Anserineae</taxon>
        <taxon>Spinacia</taxon>
    </lineage>
</organism>
<dbReference type="SUPFAM" id="SSF51182">
    <property type="entry name" value="RmlC-like cupins"/>
    <property type="match status" value="1"/>
</dbReference>
<name>A0A9R0JLS4_SPIOL</name>
<evidence type="ECO:0000313" key="2">
    <source>
        <dbReference type="Proteomes" id="UP000813463"/>
    </source>
</evidence>
<dbReference type="RefSeq" id="XP_021839048.1">
    <property type="nucleotide sequence ID" value="XM_021983356.2"/>
</dbReference>
<keyword evidence="1" id="KW-0812">Transmembrane</keyword>
<sequence length="216" mass="23964">MVNLRRTQTSDNPFQTQSNSVSSILNLLKKPQAFPLLLLIFLLLTWVSLKFQNRSYFSPQLQNPQRWSKEEDLKANLVRFLPSQLAKDKRGWLLNPVAAATDAGINGGAVTCASVHVGEIRPGGIRGNHRHYTSNETFIIWGARIKFRLENSKIVDKGYAEVVIGADEVAVAASPSGKAHALVNLDPIRTAFLLGCQDDIVNYNSSSTAYNIWNDL</sequence>
<dbReference type="GO" id="GO:0005768">
    <property type="term" value="C:endosome"/>
    <property type="evidence" value="ECO:0007669"/>
    <property type="project" value="TreeGrafter"/>
</dbReference>
<evidence type="ECO:0000256" key="1">
    <source>
        <dbReference type="SAM" id="Phobius"/>
    </source>
</evidence>
<gene>
    <name evidence="3" type="primary">LOC110778802</name>
</gene>
<reference evidence="2" key="1">
    <citation type="journal article" date="2021" name="Nat. Commun.">
        <title>Genomic analyses provide insights into spinach domestication and the genetic basis of agronomic traits.</title>
        <authorList>
            <person name="Cai X."/>
            <person name="Sun X."/>
            <person name="Xu C."/>
            <person name="Sun H."/>
            <person name="Wang X."/>
            <person name="Ge C."/>
            <person name="Zhang Z."/>
            <person name="Wang Q."/>
            <person name="Fei Z."/>
            <person name="Jiao C."/>
            <person name="Wang Q."/>
        </authorList>
    </citation>
    <scope>NUCLEOTIDE SEQUENCE [LARGE SCALE GENOMIC DNA]</scope>
    <source>
        <strain evidence="2">cv. Varoflay</strain>
    </source>
</reference>
<dbReference type="Proteomes" id="UP000813463">
    <property type="component" value="Chromosome 1"/>
</dbReference>
<dbReference type="InterPro" id="IPR014710">
    <property type="entry name" value="RmlC-like_jellyroll"/>
</dbReference>
<keyword evidence="1" id="KW-1133">Transmembrane helix</keyword>
<proteinExistence type="predicted"/>
<dbReference type="PANTHER" id="PTHR37742:SF1">
    <property type="entry name" value="OS01G0810200 PROTEIN"/>
    <property type="match status" value="1"/>
</dbReference>
<evidence type="ECO:0008006" key="4">
    <source>
        <dbReference type="Google" id="ProtNLM"/>
    </source>
</evidence>
<dbReference type="PANTHER" id="PTHR37742">
    <property type="entry name" value="OS01G0810200 PROTEIN"/>
    <property type="match status" value="1"/>
</dbReference>
<dbReference type="AlphaFoldDB" id="A0A9R0JLS4"/>
<dbReference type="GO" id="GO:0005802">
    <property type="term" value="C:trans-Golgi network"/>
    <property type="evidence" value="ECO:0007669"/>
    <property type="project" value="TreeGrafter"/>
</dbReference>
<evidence type="ECO:0000313" key="3">
    <source>
        <dbReference type="RefSeq" id="XP_021839048.1"/>
    </source>
</evidence>